<sequence>MSKTALLVVDMVYDFAHPDGAVYYPQNSEILPRIKRVIDECRKHDCLIVFMQQSHRRGKYDKHLASVARPNCIEGTGGDELMPELGVQENDFIIKKRRYSSFYGTDLDLVLREHGVQSVIVCGTKTNCCIRATVNDAYHLNYNVIVPRECVATNDDTNNEVHLSDINKYMGSVLTMEELFQLLRGRESK</sequence>
<dbReference type="PATRIC" id="fig|1408103.3.peg.1371"/>
<dbReference type="Proteomes" id="UP000034166">
    <property type="component" value="Unassembled WGS sequence"/>
</dbReference>
<keyword evidence="2" id="KW-0378">Hydrolase</keyword>
<dbReference type="RefSeq" id="WP_046522850.1">
    <property type="nucleotide sequence ID" value="NZ_LAYY01000005.1"/>
</dbReference>
<dbReference type="InterPro" id="IPR036380">
    <property type="entry name" value="Isochorismatase-like_sf"/>
</dbReference>
<dbReference type="SUPFAM" id="SSF52499">
    <property type="entry name" value="Isochorismatase-like hydrolases"/>
    <property type="match status" value="1"/>
</dbReference>
<dbReference type="GO" id="GO:0016787">
    <property type="term" value="F:hydrolase activity"/>
    <property type="evidence" value="ECO:0007669"/>
    <property type="project" value="UniProtKB-KW"/>
</dbReference>
<comment type="caution">
    <text evidence="4">The sequence shown here is derived from an EMBL/GenBank/DDBJ whole genome shotgun (WGS) entry which is preliminary data.</text>
</comment>
<evidence type="ECO:0000256" key="2">
    <source>
        <dbReference type="ARBA" id="ARBA00022801"/>
    </source>
</evidence>
<evidence type="ECO:0000259" key="3">
    <source>
        <dbReference type="Pfam" id="PF00857"/>
    </source>
</evidence>
<evidence type="ECO:0000256" key="1">
    <source>
        <dbReference type="ARBA" id="ARBA00006336"/>
    </source>
</evidence>
<organism evidence="4 5">
    <name type="scientific">Mesobacillus campisalis</name>
    <dbReference type="NCBI Taxonomy" id="1408103"/>
    <lineage>
        <taxon>Bacteria</taxon>
        <taxon>Bacillati</taxon>
        <taxon>Bacillota</taxon>
        <taxon>Bacilli</taxon>
        <taxon>Bacillales</taxon>
        <taxon>Bacillaceae</taxon>
        <taxon>Mesobacillus</taxon>
    </lineage>
</organism>
<dbReference type="CDD" id="cd00431">
    <property type="entry name" value="cysteine_hydrolases"/>
    <property type="match status" value="1"/>
</dbReference>
<evidence type="ECO:0000313" key="5">
    <source>
        <dbReference type="Proteomes" id="UP000034166"/>
    </source>
</evidence>
<keyword evidence="5" id="KW-1185">Reference proteome</keyword>
<evidence type="ECO:0000313" key="4">
    <source>
        <dbReference type="EMBL" id="KKK38916.1"/>
    </source>
</evidence>
<accession>A0A0M2SYY7</accession>
<gene>
    <name evidence="4" type="ORF">WQ57_06085</name>
</gene>
<protein>
    <submittedName>
        <fullName evidence="4">Isochorismatase</fullName>
    </submittedName>
</protein>
<proteinExistence type="inferred from homology"/>
<dbReference type="EMBL" id="LAYY01000005">
    <property type="protein sequence ID" value="KKK38916.1"/>
    <property type="molecule type" value="Genomic_DNA"/>
</dbReference>
<dbReference type="OrthoDB" id="9785724at2"/>
<reference evidence="4 5" key="1">
    <citation type="submission" date="2015-04" db="EMBL/GenBank/DDBJ databases">
        <title>Taxonomic description and genome sequence of Bacillus campisalis sp. nov., a novel member of the genus Bacillus isolated from solar saltern.</title>
        <authorList>
            <person name="Mathan Kumar R."/>
            <person name="Kaur G."/>
            <person name="Kumar A."/>
            <person name="Singh N.K."/>
            <person name="Kaur N."/>
            <person name="Kumar N."/>
            <person name="Mayilraj S."/>
        </authorList>
    </citation>
    <scope>NUCLEOTIDE SEQUENCE [LARGE SCALE GENOMIC DNA]</scope>
    <source>
        <strain evidence="4 5">SA2-6</strain>
    </source>
</reference>
<name>A0A0M2SYY7_9BACI</name>
<dbReference type="Gene3D" id="3.40.50.850">
    <property type="entry name" value="Isochorismatase-like"/>
    <property type="match status" value="1"/>
</dbReference>
<dbReference type="PANTHER" id="PTHR43540">
    <property type="entry name" value="PEROXYUREIDOACRYLATE/UREIDOACRYLATE AMIDOHYDROLASE-RELATED"/>
    <property type="match status" value="1"/>
</dbReference>
<dbReference type="Pfam" id="PF00857">
    <property type="entry name" value="Isochorismatase"/>
    <property type="match status" value="1"/>
</dbReference>
<dbReference type="PANTHER" id="PTHR43540:SF6">
    <property type="entry name" value="ISOCHORISMATASE-LIKE DOMAIN-CONTAINING PROTEIN"/>
    <property type="match status" value="1"/>
</dbReference>
<dbReference type="InterPro" id="IPR050272">
    <property type="entry name" value="Isochorismatase-like_hydrls"/>
</dbReference>
<dbReference type="InterPro" id="IPR000868">
    <property type="entry name" value="Isochorismatase-like_dom"/>
</dbReference>
<dbReference type="AlphaFoldDB" id="A0A0M2SYY7"/>
<feature type="domain" description="Isochorismatase-like" evidence="3">
    <location>
        <begin position="4"/>
        <end position="178"/>
    </location>
</feature>
<comment type="similarity">
    <text evidence="1">Belongs to the isochorismatase family.</text>
</comment>